<keyword evidence="1" id="KW-1133">Transmembrane helix</keyword>
<keyword evidence="1" id="KW-0812">Transmembrane</keyword>
<dbReference type="Proteomes" id="UP000575241">
    <property type="component" value="Unassembled WGS sequence"/>
</dbReference>
<evidence type="ECO:0000313" key="2">
    <source>
        <dbReference type="EMBL" id="MBB4840456.1"/>
    </source>
</evidence>
<feature type="transmembrane region" description="Helical" evidence="1">
    <location>
        <begin position="36"/>
        <end position="54"/>
    </location>
</feature>
<evidence type="ECO:0000313" key="3">
    <source>
        <dbReference type="Proteomes" id="UP000575241"/>
    </source>
</evidence>
<sequence>MTKTPSKTPMAGGFLLALCLLVGVFAGIAKGEASFGFVIGLGVGLALLIAVWVVDRVRVGR</sequence>
<name>A0A7W7K4G3_9SPHN</name>
<keyword evidence="1" id="KW-0472">Membrane</keyword>
<dbReference type="EMBL" id="JACHLN010000003">
    <property type="protein sequence ID" value="MBB4840456.1"/>
    <property type="molecule type" value="Genomic_DNA"/>
</dbReference>
<dbReference type="AlphaFoldDB" id="A0A7W7K4G3"/>
<protein>
    <submittedName>
        <fullName evidence="2">Uncharacterized protein</fullName>
    </submittedName>
</protein>
<reference evidence="2 3" key="1">
    <citation type="submission" date="2020-08" db="EMBL/GenBank/DDBJ databases">
        <title>Functional genomics of gut bacteria from endangered species of beetles.</title>
        <authorList>
            <person name="Carlos-Shanley C."/>
        </authorList>
    </citation>
    <scope>NUCLEOTIDE SEQUENCE [LARGE SCALE GENOMIC DNA]</scope>
    <source>
        <strain evidence="2 3">S00224</strain>
    </source>
</reference>
<comment type="caution">
    <text evidence="2">The sequence shown here is derived from an EMBL/GenBank/DDBJ whole genome shotgun (WGS) entry which is preliminary data.</text>
</comment>
<gene>
    <name evidence="2" type="ORF">HNP52_003548</name>
</gene>
<keyword evidence="3" id="KW-1185">Reference proteome</keyword>
<dbReference type="RefSeq" id="WP_184168918.1">
    <property type="nucleotide sequence ID" value="NZ_JACHLN010000003.1"/>
</dbReference>
<proteinExistence type="predicted"/>
<accession>A0A7W7K4G3</accession>
<evidence type="ECO:0000256" key="1">
    <source>
        <dbReference type="SAM" id="Phobius"/>
    </source>
</evidence>
<organism evidence="2 3">
    <name type="scientific">Sphingomonas kyeonggiensis</name>
    <dbReference type="NCBI Taxonomy" id="1268553"/>
    <lineage>
        <taxon>Bacteria</taxon>
        <taxon>Pseudomonadati</taxon>
        <taxon>Pseudomonadota</taxon>
        <taxon>Alphaproteobacteria</taxon>
        <taxon>Sphingomonadales</taxon>
        <taxon>Sphingomonadaceae</taxon>
        <taxon>Sphingomonas</taxon>
    </lineage>
</organism>